<dbReference type="SUPFAM" id="SSF56672">
    <property type="entry name" value="DNA/RNA polymerases"/>
    <property type="match status" value="1"/>
</dbReference>
<evidence type="ECO:0000313" key="6">
    <source>
        <dbReference type="Proteomes" id="UP000472263"/>
    </source>
</evidence>
<organism evidence="5 6">
    <name type="scientific">Myripristis murdjan</name>
    <name type="common">pinecone soldierfish</name>
    <dbReference type="NCBI Taxonomy" id="586833"/>
    <lineage>
        <taxon>Eukaryota</taxon>
        <taxon>Metazoa</taxon>
        <taxon>Chordata</taxon>
        <taxon>Craniata</taxon>
        <taxon>Vertebrata</taxon>
        <taxon>Euteleostomi</taxon>
        <taxon>Actinopterygii</taxon>
        <taxon>Neopterygii</taxon>
        <taxon>Teleostei</taxon>
        <taxon>Neoteleostei</taxon>
        <taxon>Acanthomorphata</taxon>
        <taxon>Holocentriformes</taxon>
        <taxon>Holocentridae</taxon>
        <taxon>Myripristis</taxon>
    </lineage>
</organism>
<dbReference type="InterPro" id="IPR021109">
    <property type="entry name" value="Peptidase_aspartic_dom_sf"/>
</dbReference>
<dbReference type="Proteomes" id="UP000472263">
    <property type="component" value="Chromosome 21"/>
</dbReference>
<proteinExistence type="inferred from homology"/>
<keyword evidence="6" id="KW-1185">Reference proteome</keyword>
<comment type="similarity">
    <text evidence="1">Belongs to the beta type-B retroviral polymerase family. HERV class-II K(HML-2) pol subfamily.</text>
</comment>
<dbReference type="InterPro" id="IPR043128">
    <property type="entry name" value="Rev_trsase/Diguanyl_cyclase"/>
</dbReference>
<keyword evidence="3" id="KW-0378">Hydrolase</keyword>
<protein>
    <recommendedName>
        <fullName evidence="2">ribonuclease H</fullName>
        <ecNumber evidence="2">3.1.26.4</ecNumber>
    </recommendedName>
</protein>
<dbReference type="InterPro" id="IPR000477">
    <property type="entry name" value="RT_dom"/>
</dbReference>
<feature type="domain" description="Peptidase A2" evidence="4">
    <location>
        <begin position="5"/>
        <end position="80"/>
    </location>
</feature>
<evidence type="ECO:0000256" key="3">
    <source>
        <dbReference type="ARBA" id="ARBA00022801"/>
    </source>
</evidence>
<dbReference type="InterPro" id="IPR001995">
    <property type="entry name" value="Peptidase_A2_cat"/>
</dbReference>
<evidence type="ECO:0000313" key="5">
    <source>
        <dbReference type="Ensembl" id="ENSMMDP00005029401.1"/>
    </source>
</evidence>
<dbReference type="PANTHER" id="PTHR33064">
    <property type="entry name" value="POL PROTEIN"/>
    <property type="match status" value="1"/>
</dbReference>
<dbReference type="InterPro" id="IPR043502">
    <property type="entry name" value="DNA/RNA_pol_sf"/>
</dbReference>
<reference evidence="5" key="3">
    <citation type="submission" date="2025-09" db="UniProtKB">
        <authorList>
            <consortium name="Ensembl"/>
        </authorList>
    </citation>
    <scope>IDENTIFICATION</scope>
</reference>
<dbReference type="PROSITE" id="PS50175">
    <property type="entry name" value="ASP_PROT_RETROV"/>
    <property type="match status" value="1"/>
</dbReference>
<dbReference type="Gene3D" id="2.40.70.10">
    <property type="entry name" value="Acid Proteases"/>
    <property type="match status" value="1"/>
</dbReference>
<evidence type="ECO:0000256" key="1">
    <source>
        <dbReference type="ARBA" id="ARBA00010879"/>
    </source>
</evidence>
<dbReference type="Gene3D" id="3.10.10.10">
    <property type="entry name" value="HIV Type 1 Reverse Transcriptase, subunit A, domain 1"/>
    <property type="match status" value="2"/>
</dbReference>
<dbReference type="Ensembl" id="ENSMMDT00005030091.1">
    <property type="protein sequence ID" value="ENSMMDP00005029401.1"/>
    <property type="gene ID" value="ENSMMDG00005013991.1"/>
</dbReference>
<dbReference type="AlphaFoldDB" id="A0A667Z8M7"/>
<dbReference type="Gene3D" id="3.30.70.270">
    <property type="match status" value="1"/>
</dbReference>
<evidence type="ECO:0000259" key="4">
    <source>
        <dbReference type="PROSITE" id="PS50175"/>
    </source>
</evidence>
<dbReference type="GO" id="GO:0006508">
    <property type="term" value="P:proteolysis"/>
    <property type="evidence" value="ECO:0007669"/>
    <property type="project" value="InterPro"/>
</dbReference>
<dbReference type="GO" id="GO:0004523">
    <property type="term" value="F:RNA-DNA hybrid ribonuclease activity"/>
    <property type="evidence" value="ECO:0007669"/>
    <property type="project" value="UniProtKB-EC"/>
</dbReference>
<dbReference type="InterPro" id="IPR051320">
    <property type="entry name" value="Viral_Replic_Matur_Polypro"/>
</dbReference>
<evidence type="ECO:0000256" key="2">
    <source>
        <dbReference type="ARBA" id="ARBA00012180"/>
    </source>
</evidence>
<name>A0A667Z8M7_9TELE</name>
<reference evidence="5" key="2">
    <citation type="submission" date="2025-08" db="UniProtKB">
        <authorList>
            <consortium name="Ensembl"/>
        </authorList>
    </citation>
    <scope>IDENTIFICATION</scope>
</reference>
<dbReference type="Pfam" id="PF00078">
    <property type="entry name" value="RVT_1"/>
    <property type="match status" value="1"/>
</dbReference>
<accession>A0A667Z8M7</accession>
<sequence>MDKLITFLCDSGADKIVVNDPWFSDKLSNDFVWDRSANGLMSKEFLTYNMFVKDDLTGRSTKTQHLYSSSCPVNLLSRQTMCELSLALLPTLKGLIVKQVNNGEDVFVMEGRGQPQYFYTLDLCASAVSDIPRTLIEMADARATPVQITPKTSFRPCVKQYPLKRDAEEGISDTIDALVKAGVIVPCPDSPVNTPLFPVKKAAIPVHPDSQFWFAFMYKRKKWTFTHLAQSYCESPTIFSQWMSSNLAKFSPLCVSKLLLYVDDILLASPTEKACQIDMKALLKFLADNGHKVNKSERSFWLSHGASIVDGIYFSPEKKKKTISLEIYIDGRVF</sequence>
<dbReference type="GeneTree" id="ENSGT01060000249081"/>
<dbReference type="GO" id="GO:0004190">
    <property type="term" value="F:aspartic-type endopeptidase activity"/>
    <property type="evidence" value="ECO:0007669"/>
    <property type="project" value="InterPro"/>
</dbReference>
<dbReference type="InParanoid" id="A0A667Z8M7"/>
<reference evidence="5" key="1">
    <citation type="submission" date="2019-06" db="EMBL/GenBank/DDBJ databases">
        <authorList>
            <consortium name="Wellcome Sanger Institute Data Sharing"/>
        </authorList>
    </citation>
    <scope>NUCLEOTIDE SEQUENCE [LARGE SCALE GENOMIC DNA]</scope>
</reference>
<dbReference type="EC" id="3.1.26.4" evidence="2"/>
<dbReference type="PANTHER" id="PTHR33064:SF37">
    <property type="entry name" value="RIBONUCLEASE H"/>
    <property type="match status" value="1"/>
</dbReference>